<gene>
    <name evidence="2" type="ORF">SAMN02745158_02498</name>
</gene>
<keyword evidence="1" id="KW-0812">Transmembrane</keyword>
<evidence type="ECO:0000313" key="3">
    <source>
        <dbReference type="Proteomes" id="UP000184245"/>
    </source>
</evidence>
<dbReference type="STRING" id="1122155.SAMN02745158_02498"/>
<name>A0A1M4YT73_9CLOT</name>
<proteinExistence type="predicted"/>
<feature type="transmembrane region" description="Helical" evidence="1">
    <location>
        <begin position="12"/>
        <end position="34"/>
    </location>
</feature>
<evidence type="ECO:0000313" key="2">
    <source>
        <dbReference type="EMBL" id="SHF08928.1"/>
    </source>
</evidence>
<evidence type="ECO:0008006" key="4">
    <source>
        <dbReference type="Google" id="ProtNLM"/>
    </source>
</evidence>
<dbReference type="AlphaFoldDB" id="A0A1M4YT73"/>
<evidence type="ECO:0000256" key="1">
    <source>
        <dbReference type="SAM" id="Phobius"/>
    </source>
</evidence>
<organism evidence="2 3">
    <name type="scientific">Lactonifactor longoviformis DSM 17459</name>
    <dbReference type="NCBI Taxonomy" id="1122155"/>
    <lineage>
        <taxon>Bacteria</taxon>
        <taxon>Bacillati</taxon>
        <taxon>Bacillota</taxon>
        <taxon>Clostridia</taxon>
        <taxon>Eubacteriales</taxon>
        <taxon>Clostridiaceae</taxon>
        <taxon>Lactonifactor</taxon>
    </lineage>
</organism>
<keyword evidence="3" id="KW-1185">Reference proteome</keyword>
<feature type="transmembrane region" description="Helical" evidence="1">
    <location>
        <begin position="125"/>
        <end position="143"/>
    </location>
</feature>
<keyword evidence="1" id="KW-0472">Membrane</keyword>
<dbReference type="RefSeq" id="WP_072852219.1">
    <property type="nucleotide sequence ID" value="NZ_FQVI01000012.1"/>
</dbReference>
<sequence length="168" mass="17414">MNKKAKGKGLLQVPGIILIILGAFTLVSGAISVFTARMAASDGGALIESMNAIAQSQGINYTYTAQGLMVAAIIALVTGAVFLAGGIIGVANCNKPHKAQICFIMAIVMIVVVLAQAIYQAMNGSFGILGTIINLILPVLYLIGANKNKQMLELAEMTSAGTSEEVQE</sequence>
<feature type="transmembrane region" description="Helical" evidence="1">
    <location>
        <begin position="68"/>
        <end position="89"/>
    </location>
</feature>
<dbReference type="EMBL" id="FQVI01000012">
    <property type="protein sequence ID" value="SHF08928.1"/>
    <property type="molecule type" value="Genomic_DNA"/>
</dbReference>
<dbReference type="Proteomes" id="UP000184245">
    <property type="component" value="Unassembled WGS sequence"/>
</dbReference>
<accession>A0A1M4YT73</accession>
<dbReference type="OrthoDB" id="1976756at2"/>
<protein>
    <recommendedName>
        <fullName evidence="4">DUF4064 domain-containing protein</fullName>
    </recommendedName>
</protein>
<reference evidence="2 3" key="1">
    <citation type="submission" date="2016-11" db="EMBL/GenBank/DDBJ databases">
        <authorList>
            <person name="Jaros S."/>
            <person name="Januszkiewicz K."/>
            <person name="Wedrychowicz H."/>
        </authorList>
    </citation>
    <scope>NUCLEOTIDE SEQUENCE [LARGE SCALE GENOMIC DNA]</scope>
    <source>
        <strain evidence="2 3">DSM 17459</strain>
    </source>
</reference>
<keyword evidence="1" id="KW-1133">Transmembrane helix</keyword>
<feature type="transmembrane region" description="Helical" evidence="1">
    <location>
        <begin position="101"/>
        <end position="119"/>
    </location>
</feature>